<accession>A0A3T0E717</accession>
<evidence type="ECO:0000256" key="2">
    <source>
        <dbReference type="ARBA" id="ARBA00022692"/>
    </source>
</evidence>
<keyword evidence="2" id="KW-0812">Transmembrane</keyword>
<dbReference type="NCBIfam" id="TIGR00367">
    <property type="entry name" value="calcium/sodium antiporter"/>
    <property type="match status" value="1"/>
</dbReference>
<gene>
    <name evidence="5" type="ORF">X907_0448</name>
</gene>
<dbReference type="InterPro" id="IPR004481">
    <property type="entry name" value="K/Na/Ca-exchanger"/>
</dbReference>
<dbReference type="AlphaFoldDB" id="A0A3T0E717"/>
<dbReference type="Gene3D" id="1.20.1420.30">
    <property type="entry name" value="NCX, central ion-binding region"/>
    <property type="match status" value="1"/>
</dbReference>
<proteinExistence type="predicted"/>
<sequence length="337" mass="34036">MSATLLDVLLLVIGIIIILFGGDYLVRGATAVAKRTGVPSLLIGLTIVAFGTSAPEMVVSVFAALAGSPGLAVGNIVGSNIANVFLVLGLPALIAAMGTTAKGVRTNALIALAASLLFIALCWDWEANAPGALSLLEGAILAAMIIAYIVYLGFVAMGSREDPMLAELTGVDSMEGLPKSALGIGFSLIVGLVALPIGANLIVEGGASLAVTLGVSEAVVGLTLLAIGTSLPELATSVVAAVRRQADMAIGNVIGSNIFNIFAVGGITGLAAGGFSGGVAIDPGFFRLDLWVFLASAIFITLLVFSRRPLGRMTGAVLLLAYGAYLAALLYFTMGIA</sequence>
<dbReference type="EMBL" id="CP018911">
    <property type="protein sequence ID" value="AZU02996.1"/>
    <property type="molecule type" value="Genomic_DNA"/>
</dbReference>
<dbReference type="GO" id="GO:0005886">
    <property type="term" value="C:plasma membrane"/>
    <property type="evidence" value="ECO:0007669"/>
    <property type="project" value="TreeGrafter"/>
</dbReference>
<dbReference type="GO" id="GO:0006874">
    <property type="term" value="P:intracellular calcium ion homeostasis"/>
    <property type="evidence" value="ECO:0007669"/>
    <property type="project" value="TreeGrafter"/>
</dbReference>
<evidence type="ECO:0000313" key="5">
    <source>
        <dbReference type="EMBL" id="AZU02996.1"/>
    </source>
</evidence>
<dbReference type="Pfam" id="PF01699">
    <property type="entry name" value="Na_Ca_ex"/>
    <property type="match status" value="2"/>
</dbReference>
<comment type="subcellular location">
    <subcellularLocation>
        <location evidence="1">Membrane</location>
        <topology evidence="1">Multi-pass membrane protein</topology>
    </subcellularLocation>
</comment>
<dbReference type="OrthoDB" id="9794225at2"/>
<dbReference type="KEGG" id="gak:X907_0448"/>
<evidence type="ECO:0000256" key="1">
    <source>
        <dbReference type="ARBA" id="ARBA00004141"/>
    </source>
</evidence>
<protein>
    <submittedName>
        <fullName evidence="5">CaCA family Na/Ca antiporter</fullName>
    </submittedName>
</protein>
<dbReference type="InterPro" id="IPR004837">
    <property type="entry name" value="NaCa_Exmemb"/>
</dbReference>
<evidence type="ECO:0000313" key="6">
    <source>
        <dbReference type="Proteomes" id="UP000286954"/>
    </source>
</evidence>
<keyword evidence="3" id="KW-1133">Transmembrane helix</keyword>
<dbReference type="Proteomes" id="UP000286954">
    <property type="component" value="Chromosome"/>
</dbReference>
<organism evidence="5 6">
    <name type="scientific">Glycocaulis alkaliphilus</name>
    <dbReference type="NCBI Taxonomy" id="1434191"/>
    <lineage>
        <taxon>Bacteria</taxon>
        <taxon>Pseudomonadati</taxon>
        <taxon>Pseudomonadota</taxon>
        <taxon>Alphaproteobacteria</taxon>
        <taxon>Maricaulales</taxon>
        <taxon>Maricaulaceae</taxon>
        <taxon>Glycocaulis</taxon>
    </lineage>
</organism>
<keyword evidence="4" id="KW-0472">Membrane</keyword>
<evidence type="ECO:0000256" key="3">
    <source>
        <dbReference type="ARBA" id="ARBA00022989"/>
    </source>
</evidence>
<keyword evidence="6" id="KW-1185">Reference proteome</keyword>
<reference evidence="5 6" key="1">
    <citation type="submission" date="2016-12" db="EMBL/GenBank/DDBJ databases">
        <title>The genome of dimorphic prosthecate Glycocaulis alkaliphilus 6b-8t, isolated from crude oil dictates its adaptability in petroleum environments.</title>
        <authorList>
            <person name="Wu X.-L."/>
            <person name="Geng S."/>
        </authorList>
    </citation>
    <scope>NUCLEOTIDE SEQUENCE [LARGE SCALE GENOMIC DNA]</scope>
    <source>
        <strain evidence="5 6">6B-8</strain>
    </source>
</reference>
<dbReference type="InterPro" id="IPR044880">
    <property type="entry name" value="NCX_ion-bd_dom_sf"/>
</dbReference>
<dbReference type="GO" id="GO:0008273">
    <property type="term" value="F:calcium, potassium:sodium antiporter activity"/>
    <property type="evidence" value="ECO:0007669"/>
    <property type="project" value="TreeGrafter"/>
</dbReference>
<dbReference type="RefSeq" id="WP_127565427.1">
    <property type="nucleotide sequence ID" value="NZ_BMFB01000002.1"/>
</dbReference>
<dbReference type="PANTHER" id="PTHR10846">
    <property type="entry name" value="SODIUM/POTASSIUM/CALCIUM EXCHANGER"/>
    <property type="match status" value="1"/>
</dbReference>
<dbReference type="GO" id="GO:0005262">
    <property type="term" value="F:calcium channel activity"/>
    <property type="evidence" value="ECO:0007669"/>
    <property type="project" value="TreeGrafter"/>
</dbReference>
<name>A0A3T0E717_9PROT</name>
<dbReference type="PANTHER" id="PTHR10846:SF8">
    <property type="entry name" value="INNER MEMBRANE PROTEIN YRBG"/>
    <property type="match status" value="1"/>
</dbReference>
<evidence type="ECO:0000256" key="4">
    <source>
        <dbReference type="ARBA" id="ARBA00023136"/>
    </source>
</evidence>